<name>A0A8R1DXR8_CAEJA</name>
<dbReference type="Pfam" id="PF06080">
    <property type="entry name" value="DUF938"/>
    <property type="match status" value="1"/>
</dbReference>
<evidence type="ECO:0008006" key="4">
    <source>
        <dbReference type="Google" id="ProtNLM"/>
    </source>
</evidence>
<dbReference type="PANTHER" id="PTHR20974:SF0">
    <property type="entry name" value="UPF0585 PROTEIN CG18661"/>
    <property type="match status" value="1"/>
</dbReference>
<dbReference type="SUPFAM" id="SSF53335">
    <property type="entry name" value="S-adenosyl-L-methionine-dependent methyltransferases"/>
    <property type="match status" value="1"/>
</dbReference>
<dbReference type="InterPro" id="IPR010342">
    <property type="entry name" value="DUF938"/>
</dbReference>
<comment type="similarity">
    <text evidence="1">Belongs to the UPF0585 family.</text>
</comment>
<dbReference type="EnsemblMetazoa" id="CJA13371.1">
    <property type="protein sequence ID" value="CJA13371.1"/>
    <property type="gene ID" value="WBGene00132575"/>
</dbReference>
<evidence type="ECO:0000313" key="3">
    <source>
        <dbReference type="Proteomes" id="UP000005237"/>
    </source>
</evidence>
<sequence length="204" mass="22830">MLRAPAADSNKDVILEVLKRFVAVGTKVFEIASGTGQHVAHFARALPNVTFQPTECNGRYLHSIVAHLDHYQLENVRIPLFIDVSKRFDQWALPGDFGPHMVDVILNINMIHICSPAAIEGLFESADQLLNETTGVLLTYGPYSVDGFITPQSNVAFHAQLRAQDPEHGLKDVKYLERIANRSNLRLSERIAVPQNNFILVFSR</sequence>
<evidence type="ECO:0000256" key="1">
    <source>
        <dbReference type="ARBA" id="ARBA00008308"/>
    </source>
</evidence>
<protein>
    <recommendedName>
        <fullName evidence="4">Methyltransferase-like 26</fullName>
    </recommendedName>
</protein>
<accession>A0A8R1DXR8</accession>
<evidence type="ECO:0000313" key="2">
    <source>
        <dbReference type="EnsemblMetazoa" id="CJA13371.1"/>
    </source>
</evidence>
<keyword evidence="3" id="KW-1185">Reference proteome</keyword>
<dbReference type="InterPro" id="IPR029063">
    <property type="entry name" value="SAM-dependent_MTases_sf"/>
</dbReference>
<dbReference type="AlphaFoldDB" id="A0A8R1DXR8"/>
<dbReference type="Gene3D" id="3.40.50.150">
    <property type="entry name" value="Vaccinia Virus protein VP39"/>
    <property type="match status" value="1"/>
</dbReference>
<reference evidence="3" key="1">
    <citation type="submission" date="2010-08" db="EMBL/GenBank/DDBJ databases">
        <authorList>
            <consortium name="Caenorhabditis japonica Sequencing Consortium"/>
            <person name="Wilson R.K."/>
        </authorList>
    </citation>
    <scope>NUCLEOTIDE SEQUENCE [LARGE SCALE GENOMIC DNA]</scope>
    <source>
        <strain evidence="3">DF5081</strain>
    </source>
</reference>
<proteinExistence type="inferred from homology"/>
<dbReference type="PANTHER" id="PTHR20974">
    <property type="entry name" value="UPF0585 PROTEIN CG18661"/>
    <property type="match status" value="1"/>
</dbReference>
<organism evidence="2 3">
    <name type="scientific">Caenorhabditis japonica</name>
    <dbReference type="NCBI Taxonomy" id="281687"/>
    <lineage>
        <taxon>Eukaryota</taxon>
        <taxon>Metazoa</taxon>
        <taxon>Ecdysozoa</taxon>
        <taxon>Nematoda</taxon>
        <taxon>Chromadorea</taxon>
        <taxon>Rhabditida</taxon>
        <taxon>Rhabditina</taxon>
        <taxon>Rhabditomorpha</taxon>
        <taxon>Rhabditoidea</taxon>
        <taxon>Rhabditidae</taxon>
        <taxon>Peloderinae</taxon>
        <taxon>Caenorhabditis</taxon>
    </lineage>
</organism>
<reference evidence="2" key="2">
    <citation type="submission" date="2022-06" db="UniProtKB">
        <authorList>
            <consortium name="EnsemblMetazoa"/>
        </authorList>
    </citation>
    <scope>IDENTIFICATION</scope>
    <source>
        <strain evidence="2">DF5081</strain>
    </source>
</reference>
<dbReference type="OMA" id="YLYGPYK"/>
<dbReference type="Proteomes" id="UP000005237">
    <property type="component" value="Unassembled WGS sequence"/>
</dbReference>